<reference evidence="2" key="1">
    <citation type="journal article" date="2019" name="Curr. Biol.">
        <title>Genome Sequence of Striga asiatica Provides Insight into the Evolution of Plant Parasitism.</title>
        <authorList>
            <person name="Yoshida S."/>
            <person name="Kim S."/>
            <person name="Wafula E.K."/>
            <person name="Tanskanen J."/>
            <person name="Kim Y.M."/>
            <person name="Honaas L."/>
            <person name="Yang Z."/>
            <person name="Spallek T."/>
            <person name="Conn C.E."/>
            <person name="Ichihashi Y."/>
            <person name="Cheong K."/>
            <person name="Cui S."/>
            <person name="Der J.P."/>
            <person name="Gundlach H."/>
            <person name="Jiao Y."/>
            <person name="Hori C."/>
            <person name="Ishida J.K."/>
            <person name="Kasahara H."/>
            <person name="Kiba T."/>
            <person name="Kim M.S."/>
            <person name="Koo N."/>
            <person name="Laohavisit A."/>
            <person name="Lee Y.H."/>
            <person name="Lumba S."/>
            <person name="McCourt P."/>
            <person name="Mortimer J.C."/>
            <person name="Mutuku J.M."/>
            <person name="Nomura T."/>
            <person name="Sasaki-Sekimoto Y."/>
            <person name="Seto Y."/>
            <person name="Wang Y."/>
            <person name="Wakatake T."/>
            <person name="Sakakibara H."/>
            <person name="Demura T."/>
            <person name="Yamaguchi S."/>
            <person name="Yoneyama K."/>
            <person name="Manabe R.I."/>
            <person name="Nelson D.C."/>
            <person name="Schulman A.H."/>
            <person name="Timko M.P."/>
            <person name="dePamphilis C.W."/>
            <person name="Choi D."/>
            <person name="Shirasu K."/>
        </authorList>
    </citation>
    <scope>NUCLEOTIDE SEQUENCE [LARGE SCALE GENOMIC DNA]</scope>
    <source>
        <strain evidence="2">cv. UVA1</strain>
    </source>
</reference>
<keyword evidence="2" id="KW-1185">Reference proteome</keyword>
<organism evidence="1 2">
    <name type="scientific">Striga asiatica</name>
    <name type="common">Asiatic witchweed</name>
    <name type="synonym">Buchnera asiatica</name>
    <dbReference type="NCBI Taxonomy" id="4170"/>
    <lineage>
        <taxon>Eukaryota</taxon>
        <taxon>Viridiplantae</taxon>
        <taxon>Streptophyta</taxon>
        <taxon>Embryophyta</taxon>
        <taxon>Tracheophyta</taxon>
        <taxon>Spermatophyta</taxon>
        <taxon>Magnoliopsida</taxon>
        <taxon>eudicotyledons</taxon>
        <taxon>Gunneridae</taxon>
        <taxon>Pentapetalae</taxon>
        <taxon>asterids</taxon>
        <taxon>lamiids</taxon>
        <taxon>Lamiales</taxon>
        <taxon>Orobanchaceae</taxon>
        <taxon>Buchnereae</taxon>
        <taxon>Striga</taxon>
    </lineage>
</organism>
<keyword evidence="1" id="KW-0489">Methyltransferase</keyword>
<evidence type="ECO:0000313" key="1">
    <source>
        <dbReference type="EMBL" id="GER25825.1"/>
    </source>
</evidence>
<dbReference type="Proteomes" id="UP000325081">
    <property type="component" value="Unassembled WGS sequence"/>
</dbReference>
<dbReference type="AlphaFoldDB" id="A0A5A7NZ66"/>
<keyword evidence="1" id="KW-0808">Transferase</keyword>
<dbReference type="GO" id="GO:0008168">
    <property type="term" value="F:methyltransferase activity"/>
    <property type="evidence" value="ECO:0007669"/>
    <property type="project" value="UniProtKB-KW"/>
</dbReference>
<dbReference type="EMBL" id="BKCP01000558">
    <property type="protein sequence ID" value="GER25825.1"/>
    <property type="molecule type" value="Genomic_DNA"/>
</dbReference>
<sequence length="237" mass="26418">MDIHGFGGHGEFWALLYPFLLIPNVRKQLGSTRLNYQFGTEATRDYYYKIFTRASVSSSQTLVSRDLTAVDNNNAQNVETRSTRFPASPGSRRALFPFPVAILSVTFLKFSCWPFTTSTGNTHPTVDGSSVTTRPSPLNLHALSSWKNAWKYMLNAYDTFCHLSSPLHDPLGYMLVQSPVAHANKYASSTFSSSPSSVGPSTHHRLGIRLIPRALAGNITRPWPVRSTRYLGSPFDR</sequence>
<gene>
    <name evidence="1" type="ORF">STAS_01432</name>
</gene>
<proteinExistence type="predicted"/>
<dbReference type="GO" id="GO:0032259">
    <property type="term" value="P:methylation"/>
    <property type="evidence" value="ECO:0007669"/>
    <property type="project" value="UniProtKB-KW"/>
</dbReference>
<name>A0A5A7NZ66_STRAF</name>
<evidence type="ECO:0000313" key="2">
    <source>
        <dbReference type="Proteomes" id="UP000325081"/>
    </source>
</evidence>
<accession>A0A5A7NZ66</accession>
<comment type="caution">
    <text evidence="1">The sequence shown here is derived from an EMBL/GenBank/DDBJ whole genome shotgun (WGS) entry which is preliminary data.</text>
</comment>
<protein>
    <submittedName>
        <fullName evidence="1">S-adenosyl-L-methionine-dependentmethyltransferases superfamily protein</fullName>
    </submittedName>
</protein>